<evidence type="ECO:0000259" key="2">
    <source>
        <dbReference type="SMART" id="SM00854"/>
    </source>
</evidence>
<proteinExistence type="inferred from homology"/>
<dbReference type="InterPro" id="IPR052169">
    <property type="entry name" value="CW_Biosynth-Accessory"/>
</dbReference>
<dbReference type="InterPro" id="IPR029052">
    <property type="entry name" value="Metallo-depent_PP-like"/>
</dbReference>
<feature type="domain" description="Capsule synthesis protein CapA" evidence="2">
    <location>
        <begin position="132"/>
        <end position="464"/>
    </location>
</feature>
<dbReference type="PANTHER" id="PTHR33393">
    <property type="entry name" value="POLYGLUTAMINE SYNTHESIS ACCESSORY PROTEIN RV0574C-RELATED"/>
    <property type="match status" value="1"/>
</dbReference>
<evidence type="ECO:0000313" key="3">
    <source>
        <dbReference type="EMBL" id="MBC6447877.1"/>
    </source>
</evidence>
<protein>
    <submittedName>
        <fullName evidence="3">CapA family protein</fullName>
    </submittedName>
</protein>
<sequence length="821" mass="88075">MRTALARYKWLVAVVVVVALVTALIVHVRSGDDCEGCLRAQGGSTIEAKIAVVGESGEPIKGAKVTLHGIAEAEGVLSTDDRGVATVPVLSGPAVAVIEADGHLTEPISIGWSDSGKEMSVRLFARTPNRFTMHSAGDVMFGRRYADPSQEKSGSRSGALIPADAAAAGAERVVAAVAPMFGATDFSTVNLETVLSDKPAEAAYPGKRFPLNSAPGTVAGLKALSVDLAVLANDHARDLLDAGIADTRHTLGAAGIAMVGAGATADEAAAPHTRELNGSPITVLAYTTVDGSFVNANFPTAKTRKPADLPEKDNWQYEARPWGFAEARIPTAPRRIGDAWEQFRAAEPRLAEDAVGRLWASMTQVYPETQDWVARRGHGGAARWEGTKSEEQIRAASNGVTVVQVHSGLEFQDAEAADTREVARKAIDAGADIVVAHHPNVLQGVEWYKGKLIAYSLGNFVFDQNFLSTFSSAFLRTVWEGDRLLEARLLPVEIVDYVPVPLTDRAAARVLTGVWERGLLTAESYRESVEVRTRAVRPDPDSVFAQIAIERHTGVIQQGDAAEREVKVALGPRETADLGDVVPVTALTKPGAVGGVDIGRDLFGWGHFEDESADNSVSEAAHWSINSNQEGAQPGPTPQGLRYLRMQSHGSDIVQTRTIARVSLPRHRLFEVRRGKPVGVDPVPSYSLTAMVRRATTAAPEVRFEVYHFDDSNPTEDPSTRAVASHVRPIDVPADGAWHRVVIDLTTAELDAGAVQGNTVMPYFRLGSGDGGRAAWVEIDDVRFIEWRAAEGMSGTLAPLTMVRNRADAATELPLFIREPR</sequence>
<dbReference type="RefSeq" id="WP_187220364.1">
    <property type="nucleotide sequence ID" value="NZ_JABVED010000005.1"/>
</dbReference>
<dbReference type="EMBL" id="JABVED010000005">
    <property type="protein sequence ID" value="MBC6447877.1"/>
    <property type="molecule type" value="Genomic_DNA"/>
</dbReference>
<organism evidence="3 4">
    <name type="scientific">Actinokineospora xionganensis</name>
    <dbReference type="NCBI Taxonomy" id="2684470"/>
    <lineage>
        <taxon>Bacteria</taxon>
        <taxon>Bacillati</taxon>
        <taxon>Actinomycetota</taxon>
        <taxon>Actinomycetes</taxon>
        <taxon>Pseudonocardiales</taxon>
        <taxon>Pseudonocardiaceae</taxon>
        <taxon>Actinokineospora</taxon>
    </lineage>
</organism>
<keyword evidence="4" id="KW-1185">Reference proteome</keyword>
<dbReference type="PANTHER" id="PTHR33393:SF13">
    <property type="entry name" value="PGA BIOSYNTHESIS PROTEIN CAPA"/>
    <property type="match status" value="1"/>
</dbReference>
<dbReference type="SMART" id="SM00854">
    <property type="entry name" value="PGA_cap"/>
    <property type="match status" value="1"/>
</dbReference>
<evidence type="ECO:0000313" key="4">
    <source>
        <dbReference type="Proteomes" id="UP000734823"/>
    </source>
</evidence>
<comment type="similarity">
    <text evidence="1">Belongs to the CapA family.</text>
</comment>
<dbReference type="Pfam" id="PF09587">
    <property type="entry name" value="PGA_cap"/>
    <property type="match status" value="1"/>
</dbReference>
<comment type="caution">
    <text evidence="3">The sequence shown here is derived from an EMBL/GenBank/DDBJ whole genome shotgun (WGS) entry which is preliminary data.</text>
</comment>
<dbReference type="InterPro" id="IPR019079">
    <property type="entry name" value="Capsule_synth_CapA"/>
</dbReference>
<evidence type="ECO:0000256" key="1">
    <source>
        <dbReference type="ARBA" id="ARBA00005662"/>
    </source>
</evidence>
<gene>
    <name evidence="3" type="ORF">GPZ80_11915</name>
</gene>
<name>A0ABR7L6B0_9PSEU</name>
<reference evidence="3 4" key="1">
    <citation type="submission" date="2020-06" db="EMBL/GenBank/DDBJ databases">
        <title>Actinokineospora xiongansis sp. nov., isolated from soil of Baiyangdian.</title>
        <authorList>
            <person name="Zhang X."/>
        </authorList>
    </citation>
    <scope>NUCLEOTIDE SEQUENCE [LARGE SCALE GENOMIC DNA]</scope>
    <source>
        <strain evidence="3 4">HBU206404</strain>
    </source>
</reference>
<accession>A0ABR7L6B0</accession>
<dbReference type="Proteomes" id="UP000734823">
    <property type="component" value="Unassembled WGS sequence"/>
</dbReference>
<dbReference type="SUPFAM" id="SSF56300">
    <property type="entry name" value="Metallo-dependent phosphatases"/>
    <property type="match status" value="1"/>
</dbReference>